<accession>A9PA56</accession>
<proteinExistence type="evidence at transcript level"/>
<sequence>MFWIYRNQKGIMSCGAGKGFCRPRKTQVFLAHR</sequence>
<protein>
    <submittedName>
        <fullName evidence="1">Uncharacterized protein</fullName>
    </submittedName>
</protein>
<organism evidence="1">
    <name type="scientific">Populus trichocarpa</name>
    <name type="common">Western balsam poplar</name>
    <name type="synonym">Populus balsamifera subsp. trichocarpa</name>
    <dbReference type="NCBI Taxonomy" id="3694"/>
    <lineage>
        <taxon>Eukaryota</taxon>
        <taxon>Viridiplantae</taxon>
        <taxon>Streptophyta</taxon>
        <taxon>Embryophyta</taxon>
        <taxon>Tracheophyta</taxon>
        <taxon>Spermatophyta</taxon>
        <taxon>Magnoliopsida</taxon>
        <taxon>eudicotyledons</taxon>
        <taxon>Gunneridae</taxon>
        <taxon>Pentapetalae</taxon>
        <taxon>rosids</taxon>
        <taxon>fabids</taxon>
        <taxon>Malpighiales</taxon>
        <taxon>Salicaceae</taxon>
        <taxon>Saliceae</taxon>
        <taxon>Populus</taxon>
    </lineage>
</organism>
<dbReference type="EMBL" id="EF145064">
    <property type="protein sequence ID" value="ABK93259.1"/>
    <property type="molecule type" value="mRNA"/>
</dbReference>
<dbReference type="AlphaFoldDB" id="A9PA56"/>
<reference evidence="1" key="1">
    <citation type="journal article" date="2008" name="BMC Genomics">
        <title>Analysis of 4,664 high-quality sequence-finished poplar full-length cDNA clones and their utility for the discovery of genes responding to insect feeding.</title>
        <authorList>
            <person name="Ralph S.G."/>
            <person name="Chun H.J."/>
            <person name="Cooper D."/>
            <person name="Kirkpatrick R."/>
            <person name="Kolosova N."/>
            <person name="Gunter L."/>
            <person name="Tuskan G.A."/>
            <person name="Douglas C.J."/>
            <person name="Holt R.A."/>
            <person name="Jones S.J."/>
            <person name="Marra M.A."/>
            <person name="Bohlmann J."/>
        </authorList>
    </citation>
    <scope>NUCLEOTIDE SEQUENCE</scope>
    <source>
        <tissue evidence="1">Phloem and cambium</tissue>
    </source>
</reference>
<name>A9PA56_POPTR</name>
<evidence type="ECO:0000313" key="1">
    <source>
        <dbReference type="EMBL" id="ABK93259.1"/>
    </source>
</evidence>